<reference evidence="1" key="2">
    <citation type="journal article" date="2015" name="Fish Shellfish Immunol.">
        <title>Early steps in the European eel (Anguilla anguilla)-Vibrio vulnificus interaction in the gills: Role of the RtxA13 toxin.</title>
        <authorList>
            <person name="Callol A."/>
            <person name="Pajuelo D."/>
            <person name="Ebbesson L."/>
            <person name="Teles M."/>
            <person name="MacKenzie S."/>
            <person name="Amaro C."/>
        </authorList>
    </citation>
    <scope>NUCLEOTIDE SEQUENCE</scope>
</reference>
<sequence length="16" mass="1865">MPWSKIGHLSENCSEF</sequence>
<reference evidence="1" key="1">
    <citation type="submission" date="2014-11" db="EMBL/GenBank/DDBJ databases">
        <authorList>
            <person name="Amaro Gonzalez C."/>
        </authorList>
    </citation>
    <scope>NUCLEOTIDE SEQUENCE</scope>
</reference>
<organism evidence="1">
    <name type="scientific">Anguilla anguilla</name>
    <name type="common">European freshwater eel</name>
    <name type="synonym">Muraena anguilla</name>
    <dbReference type="NCBI Taxonomy" id="7936"/>
    <lineage>
        <taxon>Eukaryota</taxon>
        <taxon>Metazoa</taxon>
        <taxon>Chordata</taxon>
        <taxon>Craniata</taxon>
        <taxon>Vertebrata</taxon>
        <taxon>Euteleostomi</taxon>
        <taxon>Actinopterygii</taxon>
        <taxon>Neopterygii</taxon>
        <taxon>Teleostei</taxon>
        <taxon>Anguilliformes</taxon>
        <taxon>Anguillidae</taxon>
        <taxon>Anguilla</taxon>
    </lineage>
</organism>
<accession>A0A0E9V418</accession>
<dbReference type="AlphaFoldDB" id="A0A0E9V418"/>
<protein>
    <submittedName>
        <fullName evidence="1">Uncharacterized protein</fullName>
    </submittedName>
</protein>
<name>A0A0E9V418_ANGAN</name>
<dbReference type="EMBL" id="GBXM01035815">
    <property type="protein sequence ID" value="JAH72762.1"/>
    <property type="molecule type" value="Transcribed_RNA"/>
</dbReference>
<proteinExistence type="predicted"/>
<evidence type="ECO:0000313" key="1">
    <source>
        <dbReference type="EMBL" id="JAH72762.1"/>
    </source>
</evidence>